<dbReference type="Pfam" id="PF00126">
    <property type="entry name" value="HTH_1"/>
    <property type="match status" value="1"/>
</dbReference>
<keyword evidence="4" id="KW-0804">Transcription</keyword>
<proteinExistence type="inferred from homology"/>
<feature type="domain" description="HTH lysR-type" evidence="5">
    <location>
        <begin position="6"/>
        <end position="63"/>
    </location>
</feature>
<dbReference type="InterPro" id="IPR036388">
    <property type="entry name" value="WH-like_DNA-bd_sf"/>
</dbReference>
<reference evidence="6 7" key="1">
    <citation type="submission" date="2024-05" db="EMBL/GenBank/DDBJ databases">
        <title>Halomonas sp. SSM6 16S ribosomal RNA gene Genome sequencing and assembly.</title>
        <authorList>
            <person name="Yook S."/>
        </authorList>
    </citation>
    <scope>NUCLEOTIDE SEQUENCE [LARGE SCALE GENOMIC DNA]</scope>
    <source>
        <strain evidence="6 7">SSM6</strain>
    </source>
</reference>
<evidence type="ECO:0000256" key="3">
    <source>
        <dbReference type="ARBA" id="ARBA00023125"/>
    </source>
</evidence>
<comment type="caution">
    <text evidence="6">The sequence shown here is derived from an EMBL/GenBank/DDBJ whole genome shotgun (WGS) entry which is preliminary data.</text>
</comment>
<comment type="similarity">
    <text evidence="1">Belongs to the LysR transcriptional regulatory family.</text>
</comment>
<dbReference type="Pfam" id="PF03466">
    <property type="entry name" value="LysR_substrate"/>
    <property type="match status" value="1"/>
</dbReference>
<evidence type="ECO:0000313" key="7">
    <source>
        <dbReference type="Proteomes" id="UP001442468"/>
    </source>
</evidence>
<evidence type="ECO:0000259" key="5">
    <source>
        <dbReference type="PROSITE" id="PS50931"/>
    </source>
</evidence>
<dbReference type="SUPFAM" id="SSF46785">
    <property type="entry name" value="Winged helix' DNA-binding domain"/>
    <property type="match status" value="1"/>
</dbReference>
<protein>
    <submittedName>
        <fullName evidence="6">LysR substrate-binding domain-containing protein</fullName>
    </submittedName>
</protein>
<keyword evidence="7" id="KW-1185">Reference proteome</keyword>
<dbReference type="InterPro" id="IPR000847">
    <property type="entry name" value="LysR_HTH_N"/>
</dbReference>
<dbReference type="InterPro" id="IPR005119">
    <property type="entry name" value="LysR_subst-bd"/>
</dbReference>
<dbReference type="Proteomes" id="UP001442468">
    <property type="component" value="Unassembled WGS sequence"/>
</dbReference>
<sequence length="318" mass="34641">MNQSLPSLNALRAFETTARHLSFVRAAEELHVTPAAVKQLVRKLEESLEIALVERSGRGLKVTPAGRVGLEALADGFQQIERAVGQMRTYRDPRRLVVSAEPSFATSWLVPRLEWFRTIHPGIDVLIDSSLRLADLEKGAADVAIRFGALPREGELAYRLFDEQLGAFCSPSLTTSHDGLRQLDDLSRATLIHWDTSGLTWATATRAWVGWEPWLEKLGAEHIDARRGIGFSDYNLAVQAAIAGQGVVLGSLPILSDLVTAGLLVCPFADIVETSIGYDIVATQDAVRTKQVQSFISWIKVEAASCGQPPPTATASSM</sequence>
<dbReference type="EMBL" id="JBEGCJ010000002">
    <property type="protein sequence ID" value="MEQ6916609.1"/>
    <property type="molecule type" value="Genomic_DNA"/>
</dbReference>
<dbReference type="Gene3D" id="3.40.190.10">
    <property type="entry name" value="Periplasmic binding protein-like II"/>
    <property type="match status" value="2"/>
</dbReference>
<keyword evidence="3" id="KW-0238">DNA-binding</keyword>
<evidence type="ECO:0000256" key="1">
    <source>
        <dbReference type="ARBA" id="ARBA00009437"/>
    </source>
</evidence>
<dbReference type="SUPFAM" id="SSF53850">
    <property type="entry name" value="Periplasmic binding protein-like II"/>
    <property type="match status" value="1"/>
</dbReference>
<name>A0ABV1NC19_9GAMM</name>
<dbReference type="PROSITE" id="PS50931">
    <property type="entry name" value="HTH_LYSR"/>
    <property type="match status" value="1"/>
</dbReference>
<dbReference type="InterPro" id="IPR036390">
    <property type="entry name" value="WH_DNA-bd_sf"/>
</dbReference>
<evidence type="ECO:0000256" key="2">
    <source>
        <dbReference type="ARBA" id="ARBA00023015"/>
    </source>
</evidence>
<dbReference type="CDD" id="cd08432">
    <property type="entry name" value="PBP2_GcdR_TrpI_HvrB_AmpR_like"/>
    <property type="match status" value="1"/>
</dbReference>
<keyword evidence="2" id="KW-0805">Transcription regulation</keyword>
<dbReference type="PANTHER" id="PTHR30537">
    <property type="entry name" value="HTH-TYPE TRANSCRIPTIONAL REGULATOR"/>
    <property type="match status" value="1"/>
</dbReference>
<dbReference type="RefSeq" id="WP_349760880.1">
    <property type="nucleotide sequence ID" value="NZ_JBEGCJ010000002.1"/>
</dbReference>
<dbReference type="InterPro" id="IPR058163">
    <property type="entry name" value="LysR-type_TF_proteobact-type"/>
</dbReference>
<accession>A0ABV1NC19</accession>
<gene>
    <name evidence="6" type="ORF">ABE960_03575</name>
</gene>
<organism evidence="6 7">
    <name type="scientific">Halomonas aquatica</name>
    <dbReference type="NCBI Taxonomy" id="3151123"/>
    <lineage>
        <taxon>Bacteria</taxon>
        <taxon>Pseudomonadati</taxon>
        <taxon>Pseudomonadota</taxon>
        <taxon>Gammaproteobacteria</taxon>
        <taxon>Oceanospirillales</taxon>
        <taxon>Halomonadaceae</taxon>
        <taxon>Halomonas</taxon>
    </lineage>
</organism>
<evidence type="ECO:0000313" key="6">
    <source>
        <dbReference type="EMBL" id="MEQ6916609.1"/>
    </source>
</evidence>
<dbReference type="PANTHER" id="PTHR30537:SF26">
    <property type="entry name" value="GLYCINE CLEAVAGE SYSTEM TRANSCRIPTIONAL ACTIVATOR"/>
    <property type="match status" value="1"/>
</dbReference>
<dbReference type="Gene3D" id="1.10.10.10">
    <property type="entry name" value="Winged helix-like DNA-binding domain superfamily/Winged helix DNA-binding domain"/>
    <property type="match status" value="1"/>
</dbReference>
<evidence type="ECO:0000256" key="4">
    <source>
        <dbReference type="ARBA" id="ARBA00023163"/>
    </source>
</evidence>